<protein>
    <submittedName>
        <fullName evidence="4">DnaD domain protein</fullName>
    </submittedName>
</protein>
<evidence type="ECO:0000256" key="2">
    <source>
        <dbReference type="SAM" id="MobiDB-lite"/>
    </source>
</evidence>
<sequence>MGDGSYRLSAAVCAMPASDADKLIAAGSGDCALLYIYLLRCGPAPDEELCRALGMDAGRLAAAAGKLRSLGLLATGAQRLPPAQELPQYTSEEVVRRTGEDPAFRGVLSEAERLLGHTLSGADTRTLFGIYDFLGLPVDVMMLLMHHCAEECRLKYGPGRVPTVRQIEKEAYVWANREIMTFEQAEEYIRARARMREAAEEVKRALGISGRDFTPTERKYVESWLSLGFGPEALELAYDRTVTNTGQLKWSYMNKIVLSWQEKGLHSPEEIEKGDAPRRAAAEKRPAVRQGGDLELMKKVYDKVRRG</sequence>
<accession>A0A9D1DMZ5</accession>
<reference evidence="4" key="2">
    <citation type="journal article" date="2021" name="PeerJ">
        <title>Extensive microbial diversity within the chicken gut microbiome revealed by metagenomics and culture.</title>
        <authorList>
            <person name="Gilroy R."/>
            <person name="Ravi A."/>
            <person name="Getino M."/>
            <person name="Pursley I."/>
            <person name="Horton D.L."/>
            <person name="Alikhan N.F."/>
            <person name="Baker D."/>
            <person name="Gharbi K."/>
            <person name="Hall N."/>
            <person name="Watson M."/>
            <person name="Adriaenssens E.M."/>
            <person name="Foster-Nyarko E."/>
            <person name="Jarju S."/>
            <person name="Secka A."/>
            <person name="Antonio M."/>
            <person name="Oren A."/>
            <person name="Chaudhuri R.R."/>
            <person name="La Ragione R."/>
            <person name="Hildebrand F."/>
            <person name="Pallen M.J."/>
        </authorList>
    </citation>
    <scope>NUCLEOTIDE SEQUENCE</scope>
    <source>
        <strain evidence="4">ChiGjej3B3-7149</strain>
    </source>
</reference>
<organism evidence="4 5">
    <name type="scientific">Candidatus Scatomorpha intestinigallinarum</name>
    <dbReference type="NCBI Taxonomy" id="2840923"/>
    <lineage>
        <taxon>Bacteria</taxon>
        <taxon>Bacillati</taxon>
        <taxon>Bacillota</taxon>
        <taxon>Clostridia</taxon>
        <taxon>Eubacteriales</taxon>
        <taxon>Candidatus Scatomorpha</taxon>
    </lineage>
</organism>
<dbReference type="InterPro" id="IPR034829">
    <property type="entry name" value="DnaD-like_sf"/>
</dbReference>
<evidence type="ECO:0000313" key="4">
    <source>
        <dbReference type="EMBL" id="HIR55785.1"/>
    </source>
</evidence>
<feature type="domain" description="DnaB/C C-terminal" evidence="3">
    <location>
        <begin position="109"/>
        <end position="189"/>
    </location>
</feature>
<reference evidence="4" key="1">
    <citation type="submission" date="2020-10" db="EMBL/GenBank/DDBJ databases">
        <authorList>
            <person name="Gilroy R."/>
        </authorList>
    </citation>
    <scope>NUCLEOTIDE SEQUENCE</scope>
    <source>
        <strain evidence="4">ChiGjej3B3-7149</strain>
    </source>
</reference>
<feature type="region of interest" description="Disordered" evidence="2">
    <location>
        <begin position="268"/>
        <end position="288"/>
    </location>
</feature>
<dbReference type="Proteomes" id="UP000824238">
    <property type="component" value="Unassembled WGS sequence"/>
</dbReference>
<name>A0A9D1DMZ5_9FIRM</name>
<comment type="caution">
    <text evidence="4">The sequence shown here is derived from an EMBL/GenBank/DDBJ whole genome shotgun (WGS) entry which is preliminary data.</text>
</comment>
<feature type="compositionally biased region" description="Basic and acidic residues" evidence="2">
    <location>
        <begin position="268"/>
        <end position="286"/>
    </location>
</feature>
<dbReference type="Pfam" id="PF07261">
    <property type="entry name" value="DnaB_2"/>
    <property type="match status" value="2"/>
</dbReference>
<comment type="similarity">
    <text evidence="1">Belongs to the DnaB/DnaD family.</text>
</comment>
<gene>
    <name evidence="4" type="ORF">IAD36_09360</name>
</gene>
<dbReference type="AlphaFoldDB" id="A0A9D1DMZ5"/>
<dbReference type="Gene3D" id="1.10.10.630">
    <property type="entry name" value="DnaD domain-like"/>
    <property type="match status" value="2"/>
</dbReference>
<dbReference type="EMBL" id="DVHH01000226">
    <property type="protein sequence ID" value="HIR55785.1"/>
    <property type="molecule type" value="Genomic_DNA"/>
</dbReference>
<evidence type="ECO:0000313" key="5">
    <source>
        <dbReference type="Proteomes" id="UP000824238"/>
    </source>
</evidence>
<proteinExistence type="inferred from homology"/>
<evidence type="ECO:0000259" key="3">
    <source>
        <dbReference type="Pfam" id="PF07261"/>
    </source>
</evidence>
<evidence type="ECO:0000256" key="1">
    <source>
        <dbReference type="ARBA" id="ARBA00093462"/>
    </source>
</evidence>
<feature type="domain" description="DnaB/C C-terminal" evidence="3">
    <location>
        <begin position="210"/>
        <end position="273"/>
    </location>
</feature>
<dbReference type="InterPro" id="IPR006343">
    <property type="entry name" value="DnaB/C_C"/>
</dbReference>
<dbReference type="SUPFAM" id="SSF158499">
    <property type="entry name" value="DnaD domain-like"/>
    <property type="match status" value="1"/>
</dbReference>